<dbReference type="Pfam" id="PF17170">
    <property type="entry name" value="DUF5128"/>
    <property type="match status" value="1"/>
</dbReference>
<evidence type="ECO:0000313" key="2">
    <source>
        <dbReference type="Proteomes" id="UP000075583"/>
    </source>
</evidence>
<evidence type="ECO:0000313" key="1">
    <source>
        <dbReference type="EMBL" id="KYG79575.1"/>
    </source>
</evidence>
<reference evidence="1" key="1">
    <citation type="submission" date="2016-01" db="EMBL/GenBank/DDBJ databases">
        <title>Genome sequencing of Roseivirga ehrenbergii KMM 6017.</title>
        <authorList>
            <person name="Selvaratnam C."/>
            <person name="Thevarajoo S."/>
            <person name="Goh K.M."/>
            <person name="Ee R."/>
            <person name="Chan K.-G."/>
            <person name="Chong C.S."/>
        </authorList>
    </citation>
    <scope>NUCLEOTIDE SEQUENCE [LARGE SCALE GENOMIC DNA]</scope>
    <source>
        <strain evidence="1">KMM 6017</strain>
    </source>
</reference>
<sequence length="383" mass="44094">MNYKAWWLFLITLAVFSCSKPEVKNERFITINAAKPNLKEPVASQQLFKNVQIVSLETNDNLLMAGANQVKFFEDQYFVLDRQIQKLFVFDSQGNFKYQIGTEGDGPGEYREAVDFDIDEVSKKLYMYCPEQLAIQVYVTSGEHIERVKLDFYSSRFSLLGNDKLAFYTNYNPRDVSGYKNVLITDMKGKVLKKYFPYPKSIQSSVGFSGLFAGNGDSGFYAHAFSDTLHLLNIETGKIDQSIRFDFDGNEWPHGFDFNKLNSIDISWLNTSLFYDDSFLFQGVMYERRNRHLIYNRKNGHAFNENDVSEDLLFKMINAPKTVLPDGTYVSSLSSLGIGALKKVYPEEWEQFEVNYPELVPPLLALEQEQNPVLIQFKLNSDL</sequence>
<dbReference type="Proteomes" id="UP000075583">
    <property type="component" value="Unassembled WGS sequence"/>
</dbReference>
<comment type="caution">
    <text evidence="1">The sequence shown here is derived from an EMBL/GenBank/DDBJ whole genome shotgun (WGS) entry which is preliminary data.</text>
</comment>
<name>A0A150XLM9_ROSEK</name>
<proteinExistence type="predicted"/>
<dbReference type="RefSeq" id="WP_062590824.1">
    <property type="nucleotide sequence ID" value="NZ_LQZQ01000006.1"/>
</dbReference>
<dbReference type="Gene3D" id="2.120.10.30">
    <property type="entry name" value="TolB, C-terminal domain"/>
    <property type="match status" value="1"/>
</dbReference>
<dbReference type="EMBL" id="LQZQ01000006">
    <property type="protein sequence ID" value="KYG79575.1"/>
    <property type="molecule type" value="Genomic_DNA"/>
</dbReference>
<dbReference type="AlphaFoldDB" id="A0A150XLM9"/>
<dbReference type="PROSITE" id="PS51257">
    <property type="entry name" value="PROKAR_LIPOPROTEIN"/>
    <property type="match status" value="1"/>
</dbReference>
<dbReference type="STRING" id="279360.MB14_17080"/>
<protein>
    <recommendedName>
        <fullName evidence="3">6-bladed beta-propeller</fullName>
    </recommendedName>
</protein>
<evidence type="ECO:0008006" key="3">
    <source>
        <dbReference type="Google" id="ProtNLM"/>
    </source>
</evidence>
<dbReference type="InterPro" id="IPR011042">
    <property type="entry name" value="6-blade_b-propeller_TolB-like"/>
</dbReference>
<dbReference type="OrthoDB" id="823219at2"/>
<organism evidence="1 2">
    <name type="scientific">Roseivirga ehrenbergii (strain DSM 102268 / JCM 13514 / KCTC 12282 / NCIMB 14502 / KMM 6017)</name>
    <dbReference type="NCBI Taxonomy" id="279360"/>
    <lineage>
        <taxon>Bacteria</taxon>
        <taxon>Pseudomonadati</taxon>
        <taxon>Bacteroidota</taxon>
        <taxon>Cytophagia</taxon>
        <taxon>Cytophagales</taxon>
        <taxon>Roseivirgaceae</taxon>
        <taxon>Roseivirga</taxon>
    </lineage>
</organism>
<keyword evidence="2" id="KW-1185">Reference proteome</keyword>
<accession>A0A150XLM9</accession>
<gene>
    <name evidence="1" type="ORF">MB14_17080</name>
</gene>